<feature type="domain" description="Aminoacyl-transfer RNA synthetases class-II family profile" evidence="14">
    <location>
        <begin position="252"/>
        <end position="583"/>
    </location>
</feature>
<evidence type="ECO:0000256" key="2">
    <source>
        <dbReference type="ARBA" id="ARBA00008226"/>
    </source>
</evidence>
<keyword evidence="9" id="KW-0030">Aminoacyl-tRNA synthetase</keyword>
<dbReference type="CDD" id="cd04322">
    <property type="entry name" value="LysRS_N"/>
    <property type="match status" value="1"/>
</dbReference>
<dbReference type="Pfam" id="PF01336">
    <property type="entry name" value="tRNA_anti-codon"/>
    <property type="match status" value="1"/>
</dbReference>
<dbReference type="PRINTS" id="PR00982">
    <property type="entry name" value="TRNASYNTHLYS"/>
</dbReference>
<evidence type="ECO:0000256" key="9">
    <source>
        <dbReference type="ARBA" id="ARBA00023146"/>
    </source>
</evidence>
<comment type="catalytic activity">
    <reaction evidence="11 12">
        <text>tRNA(Lys) + L-lysine + ATP = L-lysyl-tRNA(Lys) + AMP + diphosphate</text>
        <dbReference type="Rhea" id="RHEA:20792"/>
        <dbReference type="Rhea" id="RHEA-COMP:9696"/>
        <dbReference type="Rhea" id="RHEA-COMP:9697"/>
        <dbReference type="ChEBI" id="CHEBI:30616"/>
        <dbReference type="ChEBI" id="CHEBI:32551"/>
        <dbReference type="ChEBI" id="CHEBI:33019"/>
        <dbReference type="ChEBI" id="CHEBI:78442"/>
        <dbReference type="ChEBI" id="CHEBI:78529"/>
        <dbReference type="ChEBI" id="CHEBI:456215"/>
        <dbReference type="EC" id="6.1.1.6"/>
    </reaction>
</comment>
<dbReference type="EC" id="6.1.1.6" evidence="3 12"/>
<dbReference type="Gene3D" id="2.40.50.140">
    <property type="entry name" value="Nucleic acid-binding proteins"/>
    <property type="match status" value="1"/>
</dbReference>
<evidence type="ECO:0000259" key="14">
    <source>
        <dbReference type="PROSITE" id="PS50862"/>
    </source>
</evidence>
<keyword evidence="8" id="KW-0648">Protein biosynthesis</keyword>
<dbReference type="CDD" id="cd00775">
    <property type="entry name" value="LysRS_core"/>
    <property type="match status" value="1"/>
</dbReference>
<organism evidence="15 16">
    <name type="scientific">Euplotes crassus</name>
    <dbReference type="NCBI Taxonomy" id="5936"/>
    <lineage>
        <taxon>Eukaryota</taxon>
        <taxon>Sar</taxon>
        <taxon>Alveolata</taxon>
        <taxon>Ciliophora</taxon>
        <taxon>Intramacronucleata</taxon>
        <taxon>Spirotrichea</taxon>
        <taxon>Hypotrichia</taxon>
        <taxon>Euplotida</taxon>
        <taxon>Euplotidae</taxon>
        <taxon>Moneuplotes</taxon>
    </lineage>
</organism>
<evidence type="ECO:0000313" key="15">
    <source>
        <dbReference type="EMBL" id="CAI2362504.1"/>
    </source>
</evidence>
<evidence type="ECO:0000256" key="5">
    <source>
        <dbReference type="ARBA" id="ARBA00022598"/>
    </source>
</evidence>
<dbReference type="SUPFAM" id="SSF55681">
    <property type="entry name" value="Class II aaRS and biotin synthetases"/>
    <property type="match status" value="1"/>
</dbReference>
<dbReference type="InterPro" id="IPR018149">
    <property type="entry name" value="Lys-tRNA-synth_II_C"/>
</dbReference>
<dbReference type="InterPro" id="IPR004364">
    <property type="entry name" value="Aa-tRNA-synt_II"/>
</dbReference>
<reference evidence="15" key="1">
    <citation type="submission" date="2023-07" db="EMBL/GenBank/DDBJ databases">
        <authorList>
            <consortium name="AG Swart"/>
            <person name="Singh M."/>
            <person name="Singh A."/>
            <person name="Seah K."/>
            <person name="Emmerich C."/>
        </authorList>
    </citation>
    <scope>NUCLEOTIDE SEQUENCE</scope>
    <source>
        <strain evidence="15">DP1</strain>
    </source>
</reference>
<dbReference type="EMBL" id="CAMPGE010003663">
    <property type="protein sequence ID" value="CAI2362504.1"/>
    <property type="molecule type" value="Genomic_DNA"/>
</dbReference>
<dbReference type="AlphaFoldDB" id="A0AAD1X6G1"/>
<dbReference type="NCBIfam" id="TIGR00499">
    <property type="entry name" value="lysS_bact"/>
    <property type="match status" value="1"/>
</dbReference>
<name>A0AAD1X6G1_EUPCR</name>
<comment type="caution">
    <text evidence="15">The sequence shown here is derived from an EMBL/GenBank/DDBJ whole genome shotgun (WGS) entry which is preliminary data.</text>
</comment>
<evidence type="ECO:0000313" key="16">
    <source>
        <dbReference type="Proteomes" id="UP001295684"/>
    </source>
</evidence>
<dbReference type="GO" id="GO:0006430">
    <property type="term" value="P:lysyl-tRNA aminoacylation"/>
    <property type="evidence" value="ECO:0007669"/>
    <property type="project" value="InterPro"/>
</dbReference>
<evidence type="ECO:0000256" key="8">
    <source>
        <dbReference type="ARBA" id="ARBA00022917"/>
    </source>
</evidence>
<dbReference type="NCBIfam" id="NF001756">
    <property type="entry name" value="PRK00484.1"/>
    <property type="match status" value="1"/>
</dbReference>
<dbReference type="GO" id="GO:0005829">
    <property type="term" value="C:cytosol"/>
    <property type="evidence" value="ECO:0007669"/>
    <property type="project" value="TreeGrafter"/>
</dbReference>
<dbReference type="InterPro" id="IPR004365">
    <property type="entry name" value="NA-bd_OB_tRNA"/>
</dbReference>
<feature type="region of interest" description="Disordered" evidence="13">
    <location>
        <begin position="1"/>
        <end position="84"/>
    </location>
</feature>
<dbReference type="GO" id="GO:0005524">
    <property type="term" value="F:ATP binding"/>
    <property type="evidence" value="ECO:0007669"/>
    <property type="project" value="UniProtKB-KW"/>
</dbReference>
<evidence type="ECO:0000256" key="4">
    <source>
        <dbReference type="ARBA" id="ARBA00022490"/>
    </source>
</evidence>
<evidence type="ECO:0000256" key="1">
    <source>
        <dbReference type="ARBA" id="ARBA00004496"/>
    </source>
</evidence>
<dbReference type="GO" id="GO:0000049">
    <property type="term" value="F:tRNA binding"/>
    <property type="evidence" value="ECO:0007669"/>
    <property type="project" value="TreeGrafter"/>
</dbReference>
<dbReference type="Proteomes" id="UP001295684">
    <property type="component" value="Unassembled WGS sequence"/>
</dbReference>
<protein>
    <recommendedName>
        <fullName evidence="3 12">Lysine--tRNA ligase</fullName>
        <ecNumber evidence="3 12">6.1.1.6</ecNumber>
    </recommendedName>
    <alternativeName>
        <fullName evidence="10 12">Lysyl-tRNA synthetase</fullName>
    </alternativeName>
</protein>
<dbReference type="FunFam" id="3.30.930.10:FF:000238">
    <property type="entry name" value="Lysine--tRNA ligase"/>
    <property type="match status" value="1"/>
</dbReference>
<dbReference type="PROSITE" id="PS50862">
    <property type="entry name" value="AA_TRNA_LIGASE_II"/>
    <property type="match status" value="1"/>
</dbReference>
<keyword evidence="16" id="KW-1185">Reference proteome</keyword>
<dbReference type="InterPro" id="IPR044136">
    <property type="entry name" value="Lys-tRNA-ligase_II_N"/>
</dbReference>
<evidence type="ECO:0000256" key="11">
    <source>
        <dbReference type="ARBA" id="ARBA00048573"/>
    </source>
</evidence>
<dbReference type="InterPro" id="IPR012340">
    <property type="entry name" value="NA-bd_OB-fold"/>
</dbReference>
<keyword evidence="7" id="KW-0067">ATP-binding</keyword>
<feature type="compositionally biased region" description="Basic and acidic residues" evidence="13">
    <location>
        <begin position="1"/>
        <end position="61"/>
    </location>
</feature>
<evidence type="ECO:0000256" key="6">
    <source>
        <dbReference type="ARBA" id="ARBA00022741"/>
    </source>
</evidence>
<proteinExistence type="inferred from homology"/>
<dbReference type="InterPro" id="IPR045864">
    <property type="entry name" value="aa-tRNA-synth_II/BPL/LPL"/>
</dbReference>
<evidence type="ECO:0000256" key="13">
    <source>
        <dbReference type="SAM" id="MobiDB-lite"/>
    </source>
</evidence>
<dbReference type="GO" id="GO:0004824">
    <property type="term" value="F:lysine-tRNA ligase activity"/>
    <property type="evidence" value="ECO:0007669"/>
    <property type="project" value="UniProtKB-EC"/>
</dbReference>
<dbReference type="InterPro" id="IPR034762">
    <property type="entry name" value="Lys-tRNA-ligase_II_bac/euk"/>
</dbReference>
<evidence type="ECO:0000256" key="7">
    <source>
        <dbReference type="ARBA" id="ARBA00022840"/>
    </source>
</evidence>
<gene>
    <name evidence="15" type="ORF">ECRASSUSDP1_LOCUS3828</name>
</gene>
<keyword evidence="6" id="KW-0547">Nucleotide-binding</keyword>
<dbReference type="PIRSF" id="PIRSF039101">
    <property type="entry name" value="LysRS2"/>
    <property type="match status" value="1"/>
</dbReference>
<dbReference type="Pfam" id="PF00152">
    <property type="entry name" value="tRNA-synt_2"/>
    <property type="match status" value="1"/>
</dbReference>
<evidence type="ECO:0000256" key="12">
    <source>
        <dbReference type="RuleBase" id="RU003748"/>
    </source>
</evidence>
<dbReference type="HAMAP" id="MF_00252">
    <property type="entry name" value="Lys_tRNA_synth_class2"/>
    <property type="match status" value="1"/>
</dbReference>
<keyword evidence="4" id="KW-0963">Cytoplasm</keyword>
<keyword evidence="5" id="KW-0436">Ligase</keyword>
<evidence type="ECO:0000256" key="10">
    <source>
        <dbReference type="ARBA" id="ARBA00030563"/>
    </source>
</evidence>
<dbReference type="FunFam" id="2.40.50.140:FF:000050">
    <property type="entry name" value="Lysine--tRNA ligase"/>
    <property type="match status" value="1"/>
</dbReference>
<sequence length="594" mass="67654">MDSEKPEQAAPKLVKDEVTGEMVSKSELKKRNKVRKAEAKKAEKAAKKKKAEEEKAAKAAEEGGDAAPVIGGDETLDPSKYTQNRRDWLNSRRDEGENPYPHKFQRTHRIDQFIEEFKECTEEGKFIDDKQVCVTGRVVTIRGSGKHLVFYDITGDSEKIQIMANRKFFESSEAFTAIHSTIRRGDIVGITGVPGRTKTGELTVRPVSVVRLSYCLHILPDPTDPNSKMNKDTRYRQRYLDLIMNDPVKKTFVARSKIINYIRNFLTQRDFVEVETPMMSLNVGGATAKPFITHHNEMKKDFFMRVAPELYLKMLIVGGLDRVFEIGKQFRNEGIDATHNPEFTTIEFYEAYADYNDLMETTEHMLSSMVKDITGSYLLEYHKKGKEEPDSKITIDFTPPFRRIPMIKGLEERLGVEFPKDLNSPETNEWLKKLCIEKGVICKAPLTTARLIDKLVGDFIEVECDNPAFIIDHPQIMSPLAKYHRSEPGLTERFELFVNQHELLNAYTELNDPKVQLEAFQDQAAQKAAGDDEAQCVDEDFVKALEYALPPTGGWGMGIDRLTMLLTDNCTIKEVLLFPAMKPDVDTTQEEAKE</sequence>
<evidence type="ECO:0000256" key="3">
    <source>
        <dbReference type="ARBA" id="ARBA00013166"/>
    </source>
</evidence>
<dbReference type="SUPFAM" id="SSF50249">
    <property type="entry name" value="Nucleic acid-binding proteins"/>
    <property type="match status" value="1"/>
</dbReference>
<dbReference type="InterPro" id="IPR002313">
    <property type="entry name" value="Lys-tRNA-ligase_II"/>
</dbReference>
<comment type="similarity">
    <text evidence="2">Belongs to the class-II aminoacyl-tRNA synthetase family.</text>
</comment>
<accession>A0AAD1X6G1</accession>
<comment type="subcellular location">
    <subcellularLocation>
        <location evidence="1">Cytoplasm</location>
    </subcellularLocation>
</comment>
<dbReference type="PANTHER" id="PTHR42918">
    <property type="entry name" value="LYSYL-TRNA SYNTHETASE"/>
    <property type="match status" value="1"/>
</dbReference>
<dbReference type="Gene3D" id="3.30.930.10">
    <property type="entry name" value="Bira Bifunctional Protein, Domain 2"/>
    <property type="match status" value="1"/>
</dbReference>
<dbReference type="PANTHER" id="PTHR42918:SF9">
    <property type="entry name" value="LYSINE--TRNA LIGASE"/>
    <property type="match status" value="1"/>
</dbReference>
<dbReference type="InterPro" id="IPR006195">
    <property type="entry name" value="aa-tRNA-synth_II"/>
</dbReference>